<evidence type="ECO:0000313" key="11">
    <source>
        <dbReference type="EMBL" id="CAB3365969.1"/>
    </source>
</evidence>
<comment type="caution">
    <text evidence="11">The sequence shown here is derived from an EMBL/GenBank/DDBJ whole genome shotgun (WGS) entry which is preliminary data.</text>
</comment>
<comment type="function">
    <text evidence="5">Thought to form a complex that enhances transcription from repetitive DNA sequences by modulating chromatin structure.</text>
</comment>
<dbReference type="Pfam" id="PF17862">
    <property type="entry name" value="AAA_lid_3"/>
    <property type="match status" value="1"/>
</dbReference>
<evidence type="ECO:0000256" key="7">
    <source>
        <dbReference type="ARBA" id="ARBA00075625"/>
    </source>
</evidence>
<dbReference type="InterPro" id="IPR041569">
    <property type="entry name" value="AAA_lid_3"/>
</dbReference>
<dbReference type="SMART" id="SM00382">
    <property type="entry name" value="AAA"/>
    <property type="match status" value="1"/>
</dbReference>
<keyword evidence="12" id="KW-1185">Reference proteome</keyword>
<dbReference type="PROSITE" id="PS50014">
    <property type="entry name" value="BROMODOMAIN_2"/>
    <property type="match status" value="1"/>
</dbReference>
<protein>
    <recommendedName>
        <fullName evidence="6">Tat-binding homolog 7</fullName>
    </recommendedName>
    <alternativeName>
        <fullName evidence="7">Lin-48 expression abnormal protein 1</fullName>
    </alternativeName>
</protein>
<evidence type="ECO:0000259" key="10">
    <source>
        <dbReference type="PROSITE" id="PS50014"/>
    </source>
</evidence>
<feature type="compositionally biased region" description="Basic residues" evidence="9">
    <location>
        <begin position="35"/>
        <end position="44"/>
    </location>
</feature>
<dbReference type="PANTHER" id="PTHR23069">
    <property type="entry name" value="AAA DOMAIN-CONTAINING"/>
    <property type="match status" value="1"/>
</dbReference>
<dbReference type="FunFam" id="3.40.50.300:FF:000061">
    <property type="entry name" value="ATPase family, AAA domain-containing 2"/>
    <property type="match status" value="1"/>
</dbReference>
<organism evidence="11 12">
    <name type="scientific">Cloeon dipterum</name>
    <dbReference type="NCBI Taxonomy" id="197152"/>
    <lineage>
        <taxon>Eukaryota</taxon>
        <taxon>Metazoa</taxon>
        <taxon>Ecdysozoa</taxon>
        <taxon>Arthropoda</taxon>
        <taxon>Hexapoda</taxon>
        <taxon>Insecta</taxon>
        <taxon>Pterygota</taxon>
        <taxon>Palaeoptera</taxon>
        <taxon>Ephemeroptera</taxon>
        <taxon>Pisciforma</taxon>
        <taxon>Baetidae</taxon>
        <taxon>Cloeon</taxon>
    </lineage>
</organism>
<dbReference type="GO" id="GO:0005634">
    <property type="term" value="C:nucleus"/>
    <property type="evidence" value="ECO:0007669"/>
    <property type="project" value="TreeGrafter"/>
</dbReference>
<proteinExistence type="inferred from homology"/>
<dbReference type="GO" id="GO:0005524">
    <property type="term" value="F:ATP binding"/>
    <property type="evidence" value="ECO:0007669"/>
    <property type="project" value="UniProtKB-KW"/>
</dbReference>
<feature type="compositionally biased region" description="Basic and acidic residues" evidence="9">
    <location>
        <begin position="71"/>
        <end position="90"/>
    </location>
</feature>
<feature type="region of interest" description="Disordered" evidence="9">
    <location>
        <begin position="1083"/>
        <end position="1160"/>
    </location>
</feature>
<evidence type="ECO:0000256" key="5">
    <source>
        <dbReference type="ARBA" id="ARBA00057193"/>
    </source>
</evidence>
<evidence type="ECO:0000256" key="2">
    <source>
        <dbReference type="ARBA" id="ARBA00022741"/>
    </source>
</evidence>
<dbReference type="Gene3D" id="1.10.8.60">
    <property type="match status" value="1"/>
</dbReference>
<dbReference type="InterPro" id="IPR018359">
    <property type="entry name" value="Bromodomain_CS"/>
</dbReference>
<dbReference type="SMART" id="SM00297">
    <property type="entry name" value="BROMO"/>
    <property type="match status" value="1"/>
</dbReference>
<evidence type="ECO:0000256" key="4">
    <source>
        <dbReference type="ARBA" id="ARBA00023117"/>
    </source>
</evidence>
<dbReference type="InterPro" id="IPR003960">
    <property type="entry name" value="ATPase_AAA_CS"/>
</dbReference>
<name>A0A8S1CCW8_9INSE</name>
<dbReference type="InterPro" id="IPR003593">
    <property type="entry name" value="AAA+_ATPase"/>
</dbReference>
<evidence type="ECO:0000256" key="1">
    <source>
        <dbReference type="ARBA" id="ARBA00006914"/>
    </source>
</evidence>
<accession>A0A8S1CCW8</accession>
<feature type="region of interest" description="Disordered" evidence="9">
    <location>
        <begin position="1173"/>
        <end position="1200"/>
    </location>
</feature>
<feature type="region of interest" description="Disordered" evidence="9">
    <location>
        <begin position="208"/>
        <end position="394"/>
    </location>
</feature>
<evidence type="ECO:0000256" key="8">
    <source>
        <dbReference type="PROSITE-ProRule" id="PRU00035"/>
    </source>
</evidence>
<feature type="domain" description="Bromo" evidence="10">
    <location>
        <begin position="959"/>
        <end position="1029"/>
    </location>
</feature>
<feature type="compositionally biased region" description="Basic residues" evidence="9">
    <location>
        <begin position="101"/>
        <end position="111"/>
    </location>
</feature>
<feature type="compositionally biased region" description="Polar residues" evidence="9">
    <location>
        <begin position="1173"/>
        <end position="1195"/>
    </location>
</feature>
<dbReference type="GO" id="GO:0045815">
    <property type="term" value="P:transcription initiation-coupled chromatin remodeling"/>
    <property type="evidence" value="ECO:0007669"/>
    <property type="project" value="TreeGrafter"/>
</dbReference>
<dbReference type="Gene3D" id="3.40.50.300">
    <property type="entry name" value="P-loop containing nucleotide triphosphate hydrolases"/>
    <property type="match status" value="1"/>
</dbReference>
<dbReference type="Pfam" id="PF00439">
    <property type="entry name" value="Bromodomain"/>
    <property type="match status" value="1"/>
</dbReference>
<feature type="compositionally biased region" description="Basic and acidic residues" evidence="9">
    <location>
        <begin position="246"/>
        <end position="261"/>
    </location>
</feature>
<dbReference type="InterPro" id="IPR036427">
    <property type="entry name" value="Bromodomain-like_sf"/>
</dbReference>
<feature type="compositionally biased region" description="Acidic residues" evidence="9">
    <location>
        <begin position="208"/>
        <end position="222"/>
    </location>
</feature>
<keyword evidence="4 8" id="KW-0103">Bromodomain</keyword>
<feature type="compositionally biased region" description="Low complexity" evidence="9">
    <location>
        <begin position="376"/>
        <end position="385"/>
    </location>
</feature>
<dbReference type="Proteomes" id="UP000494165">
    <property type="component" value="Unassembled WGS sequence"/>
</dbReference>
<evidence type="ECO:0000256" key="6">
    <source>
        <dbReference type="ARBA" id="ARBA00074192"/>
    </source>
</evidence>
<dbReference type="SUPFAM" id="SSF52540">
    <property type="entry name" value="P-loop containing nucleoside triphosphate hydrolases"/>
    <property type="match status" value="2"/>
</dbReference>
<feature type="compositionally biased region" description="Basic and acidic residues" evidence="9">
    <location>
        <begin position="1083"/>
        <end position="1093"/>
    </location>
</feature>
<dbReference type="InterPro" id="IPR003959">
    <property type="entry name" value="ATPase_AAA_core"/>
</dbReference>
<reference evidence="11 12" key="1">
    <citation type="submission" date="2020-04" db="EMBL/GenBank/DDBJ databases">
        <authorList>
            <person name="Alioto T."/>
            <person name="Alioto T."/>
            <person name="Gomez Garrido J."/>
        </authorList>
    </citation>
    <scope>NUCLEOTIDE SEQUENCE [LARGE SCALE GENOMIC DNA]</scope>
</reference>
<evidence type="ECO:0000256" key="3">
    <source>
        <dbReference type="ARBA" id="ARBA00022840"/>
    </source>
</evidence>
<feature type="compositionally biased region" description="Basic and acidic residues" evidence="9">
    <location>
        <begin position="45"/>
        <end position="60"/>
    </location>
</feature>
<evidence type="ECO:0000256" key="9">
    <source>
        <dbReference type="SAM" id="MobiDB-lite"/>
    </source>
</evidence>
<dbReference type="GO" id="GO:0016887">
    <property type="term" value="F:ATP hydrolysis activity"/>
    <property type="evidence" value="ECO:0007669"/>
    <property type="project" value="InterPro"/>
</dbReference>
<feature type="compositionally biased region" description="Acidic residues" evidence="9">
    <location>
        <begin position="262"/>
        <end position="287"/>
    </location>
</feature>
<dbReference type="PROSITE" id="PS00674">
    <property type="entry name" value="AAA"/>
    <property type="match status" value="1"/>
</dbReference>
<dbReference type="GO" id="GO:0006337">
    <property type="term" value="P:nucleosome disassembly"/>
    <property type="evidence" value="ECO:0007669"/>
    <property type="project" value="TreeGrafter"/>
</dbReference>
<feature type="compositionally biased region" description="Basic residues" evidence="9">
    <location>
        <begin position="362"/>
        <end position="372"/>
    </location>
</feature>
<keyword evidence="2" id="KW-0547">Nucleotide-binding</keyword>
<feature type="compositionally biased region" description="Polar residues" evidence="9">
    <location>
        <begin position="313"/>
        <end position="336"/>
    </location>
</feature>
<dbReference type="InterPro" id="IPR045199">
    <property type="entry name" value="ATAD2-like"/>
</dbReference>
<feature type="compositionally biased region" description="Polar residues" evidence="9">
    <location>
        <begin position="1116"/>
        <end position="1128"/>
    </location>
</feature>
<dbReference type="PROSITE" id="PS00633">
    <property type="entry name" value="BROMODOMAIN_1"/>
    <property type="match status" value="1"/>
</dbReference>
<dbReference type="EMBL" id="CADEPI010000023">
    <property type="protein sequence ID" value="CAB3365969.1"/>
    <property type="molecule type" value="Genomic_DNA"/>
</dbReference>
<dbReference type="SUPFAM" id="SSF47370">
    <property type="entry name" value="Bromodomain"/>
    <property type="match status" value="1"/>
</dbReference>
<dbReference type="Pfam" id="PF00004">
    <property type="entry name" value="AAA"/>
    <property type="match status" value="1"/>
</dbReference>
<dbReference type="GO" id="GO:0006334">
    <property type="term" value="P:nucleosome assembly"/>
    <property type="evidence" value="ECO:0007669"/>
    <property type="project" value="TreeGrafter"/>
</dbReference>
<dbReference type="Gene3D" id="1.20.920.10">
    <property type="entry name" value="Bromodomain-like"/>
    <property type="match status" value="1"/>
</dbReference>
<comment type="similarity">
    <text evidence="1">Belongs to the AAA ATPase family.</text>
</comment>
<dbReference type="PRINTS" id="PR00503">
    <property type="entry name" value="BROMODOMAIN"/>
</dbReference>
<evidence type="ECO:0000313" key="12">
    <source>
        <dbReference type="Proteomes" id="UP000494165"/>
    </source>
</evidence>
<dbReference type="GO" id="GO:0042393">
    <property type="term" value="F:histone binding"/>
    <property type="evidence" value="ECO:0007669"/>
    <property type="project" value="TreeGrafter"/>
</dbReference>
<feature type="compositionally biased region" description="Basic residues" evidence="9">
    <location>
        <begin position="128"/>
        <end position="139"/>
    </location>
</feature>
<dbReference type="FunFam" id="1.10.8.60:FF:000016">
    <property type="entry name" value="ATPase family AAA domain-containing protein 2B"/>
    <property type="match status" value="1"/>
</dbReference>
<sequence>MVKTRRGDSTLDDSEMPGLEHDRADSDEDDEPIFSRKRRSKRHRESPIREISERRREHSMRPVRTSTRFVLLDKCHMSEDSDDERSHAVEDMNTEDSSPIIRHKGKRQRRKLILEEPSSGDEVAMPRRPLRRIRGHKYSPSKSFALRSISNGDSGLRRSGRERKLRYSSFNDSWILEGQDSGSYHRRLRRDSSVGRRILRTRIKVEADDDDEEGEDMDVEEEPTPRRSSRRVRIKDDDDDDEDAEAAGKEQKEKEDDKTEENNETNEEENKDDEEEDDENKAEEGANEDMYTRVKRQRRGTRNSCFNKELRSLRQSNHIITSGDESGSSDDNQRPSSPRKGYHLRQRRPPPQIFQIQEPSRRSKHKMNRSRYGKASSTSSSSSSDSDYKMKKGRNRCLPMNFKEKSRGDKKKKTLADTDPMEIDPNIRFDNVGGLDDHVKTLKEMVLLPMMYSEIYDQFKVTPPKGVLFHGPPGTGKTLLARALANECSQGSSKVTFFMRKGADCLNKWVGESERQLRHLFEQAYEKRPSIIFFDELDGLAPVRSHKQDQIHASIVSTLLALMDGLKDRKEIIVIGATNRIDAIDQALRRPGRFDKELLFALPAVKEREEILKIHVSKWEKQPSPPLITRLAEECDGYCGADLKALCCEAVLHSVRRRYPQIYKSEQKLLIDPAQVMVKEEDFFKAKSGIIPASQRVSRCPGRKISSLLADLLDSELHRAIQFLAHQFPHVNMTSASECKLLAANVPRPRLLLIGNMHQPHSTHIAPAILHRMEHVSVHSLEMSNLYGSPGLTPEEVCIQMFREASRQIPSVIYLPNVDRWWNRVSDTLKDLLLENLNGIAPKTATLFLATANCELNSEDMPEEIESLFSTFRDEVLEVKNPGREERVKFFSPLFKEKPFELPSTDGQAENVLEEVLPLAPPPEPKKLTEKEEEALRRTEEHSLRELRIFLRQTLDKLMKLKSFSIFMNPVDEEEAPDYYQIIENPMDMSTIREKIDRHAYNCAEDFLKDIDLISQNCLEYNSDRQLRAVANNFSDSAKAIIKAEMDTDFEEECQTINAARKKRNFDPQKYLLNYIHVAPEDKKKTNKEKTECETTENAPIEPIVNGNIEIKTDTENAVAQNSQSTSEVRQKKRRSKWSSGVINRPRKKRATENKELDDSSVSIDNSLLDASLTTTPVSKTQKKSNSPMSTSSPCKGSPECPVMKETIKVVDSILTATENSERIAEDSKELKVNKVKLDKLHEHTLEVTDDLPFALLLDLHTKLNRVVESYMDRYDRSNLSNDMEAQIKIFVSMIKQ</sequence>
<dbReference type="InterPro" id="IPR001487">
    <property type="entry name" value="Bromodomain"/>
</dbReference>
<dbReference type="OrthoDB" id="5421at2759"/>
<gene>
    <name evidence="11" type="ORF">CLODIP_2_CD16238</name>
</gene>
<keyword evidence="3" id="KW-0067">ATP-binding</keyword>
<dbReference type="InterPro" id="IPR027417">
    <property type="entry name" value="P-loop_NTPase"/>
</dbReference>
<feature type="region of interest" description="Disordered" evidence="9">
    <location>
        <begin position="1"/>
        <end position="140"/>
    </location>
</feature>
<dbReference type="GO" id="GO:0003682">
    <property type="term" value="F:chromatin binding"/>
    <property type="evidence" value="ECO:0007669"/>
    <property type="project" value="TreeGrafter"/>
</dbReference>
<dbReference type="PANTHER" id="PTHR23069:SF0">
    <property type="entry name" value="TAT-BINDING HOMOLOG 7"/>
    <property type="match status" value="1"/>
</dbReference>